<feature type="compositionally biased region" description="Low complexity" evidence="1">
    <location>
        <begin position="16"/>
        <end position="35"/>
    </location>
</feature>
<dbReference type="InterPro" id="IPR011010">
    <property type="entry name" value="DNA_brk_join_enz"/>
</dbReference>
<evidence type="ECO:0000313" key="2">
    <source>
        <dbReference type="EMBL" id="KAI9246115.1"/>
    </source>
</evidence>
<reference evidence="2" key="2">
    <citation type="submission" date="2023-02" db="EMBL/GenBank/DDBJ databases">
        <authorList>
            <consortium name="DOE Joint Genome Institute"/>
            <person name="Mondo S.J."/>
            <person name="Chang Y."/>
            <person name="Wang Y."/>
            <person name="Ahrendt S."/>
            <person name="Andreopoulos W."/>
            <person name="Barry K."/>
            <person name="Beard J."/>
            <person name="Benny G.L."/>
            <person name="Blankenship S."/>
            <person name="Bonito G."/>
            <person name="Cuomo C."/>
            <person name="Desiro A."/>
            <person name="Gervers K.A."/>
            <person name="Hundley H."/>
            <person name="Kuo A."/>
            <person name="LaButti K."/>
            <person name="Lang B.F."/>
            <person name="Lipzen A."/>
            <person name="O'Donnell K."/>
            <person name="Pangilinan J."/>
            <person name="Reynolds N."/>
            <person name="Sandor L."/>
            <person name="Smith M.W."/>
            <person name="Tsang A."/>
            <person name="Grigoriev I.V."/>
            <person name="Stajich J.E."/>
            <person name="Spatafora J.W."/>
        </authorList>
    </citation>
    <scope>NUCLEOTIDE SEQUENCE</scope>
    <source>
        <strain evidence="2">RSA 2281</strain>
    </source>
</reference>
<dbReference type="GO" id="GO:0003677">
    <property type="term" value="F:DNA binding"/>
    <property type="evidence" value="ECO:0007669"/>
    <property type="project" value="InterPro"/>
</dbReference>
<organism evidence="2 3">
    <name type="scientific">Phascolomyces articulosus</name>
    <dbReference type="NCBI Taxonomy" id="60185"/>
    <lineage>
        <taxon>Eukaryota</taxon>
        <taxon>Fungi</taxon>
        <taxon>Fungi incertae sedis</taxon>
        <taxon>Mucoromycota</taxon>
        <taxon>Mucoromycotina</taxon>
        <taxon>Mucoromycetes</taxon>
        <taxon>Mucorales</taxon>
        <taxon>Lichtheimiaceae</taxon>
        <taxon>Phascolomyces</taxon>
    </lineage>
</organism>
<gene>
    <name evidence="2" type="ORF">BDA99DRAFT_543461</name>
</gene>
<dbReference type="Proteomes" id="UP001209540">
    <property type="component" value="Unassembled WGS sequence"/>
</dbReference>
<dbReference type="AlphaFoldDB" id="A0AAD5P892"/>
<sequence length="328" mass="37029">MNDISPTADPPSVKLDQPSSPQNSSRSSSSGNIDSPLSDRHTMVLSPSCSSSTAPYHSQPQHVSSSLHPNNTLPILQPNVENIREAGLSAYKRGQQLFCRWAISNDIDINNFSFSDLINFLTATRSNNYPLNTIKLFKTAILKFHHHPAQFYHYIDVFTLFKQLAEDSPPVPFGKSLVDLSSAFHYIINTQTQTNHQLKLANFRAAFLLGINVSLRPSDLHRIQLQQCLIESSGCFTLVISHPKELRSGRPIIRRVNIYLYTTQPSFCPIQAFRILRDHPQAQQRRPSNCLFVDSNRLQLSAHTQTISKWLANMIRLSTDIRPTPSAR</sequence>
<reference evidence="2" key="1">
    <citation type="journal article" date="2022" name="IScience">
        <title>Evolution of zygomycete secretomes and the origins of terrestrial fungal ecologies.</title>
        <authorList>
            <person name="Chang Y."/>
            <person name="Wang Y."/>
            <person name="Mondo S."/>
            <person name="Ahrendt S."/>
            <person name="Andreopoulos W."/>
            <person name="Barry K."/>
            <person name="Beard J."/>
            <person name="Benny G.L."/>
            <person name="Blankenship S."/>
            <person name="Bonito G."/>
            <person name="Cuomo C."/>
            <person name="Desiro A."/>
            <person name="Gervers K.A."/>
            <person name="Hundley H."/>
            <person name="Kuo A."/>
            <person name="LaButti K."/>
            <person name="Lang B.F."/>
            <person name="Lipzen A."/>
            <person name="O'Donnell K."/>
            <person name="Pangilinan J."/>
            <person name="Reynolds N."/>
            <person name="Sandor L."/>
            <person name="Smith M.E."/>
            <person name="Tsang A."/>
            <person name="Grigoriev I.V."/>
            <person name="Stajich J.E."/>
            <person name="Spatafora J.W."/>
        </authorList>
    </citation>
    <scope>NUCLEOTIDE SEQUENCE</scope>
    <source>
        <strain evidence="2">RSA 2281</strain>
    </source>
</reference>
<proteinExistence type="predicted"/>
<evidence type="ECO:0000256" key="1">
    <source>
        <dbReference type="SAM" id="MobiDB-lite"/>
    </source>
</evidence>
<accession>A0AAD5P892</accession>
<protein>
    <submittedName>
        <fullName evidence="2">Uncharacterized protein</fullName>
    </submittedName>
</protein>
<name>A0AAD5P892_9FUNG</name>
<evidence type="ECO:0000313" key="3">
    <source>
        <dbReference type="Proteomes" id="UP001209540"/>
    </source>
</evidence>
<feature type="region of interest" description="Disordered" evidence="1">
    <location>
        <begin position="1"/>
        <end position="70"/>
    </location>
</feature>
<keyword evidence="3" id="KW-1185">Reference proteome</keyword>
<comment type="caution">
    <text evidence="2">The sequence shown here is derived from an EMBL/GenBank/DDBJ whole genome shotgun (WGS) entry which is preliminary data.</text>
</comment>
<feature type="compositionally biased region" description="Polar residues" evidence="1">
    <location>
        <begin position="45"/>
        <end position="70"/>
    </location>
</feature>
<dbReference type="SUPFAM" id="SSF56349">
    <property type="entry name" value="DNA breaking-rejoining enzymes"/>
    <property type="match status" value="1"/>
</dbReference>
<dbReference type="EMBL" id="JAIXMP010000048">
    <property type="protein sequence ID" value="KAI9246115.1"/>
    <property type="molecule type" value="Genomic_DNA"/>
</dbReference>